<dbReference type="RefSeq" id="WP_069974277.1">
    <property type="nucleotide sequence ID" value="NZ_CP017269.1"/>
</dbReference>
<dbReference type="Proteomes" id="UP000095743">
    <property type="component" value="Chromosome"/>
</dbReference>
<gene>
    <name evidence="1" type="ORF">Gferi_03385</name>
</gene>
<sequence>MAMKNIEKFVTEKMNFPLKDRYDLPASKVTFEGGAHYRMEIAGIENAENFEVLVKESGKRNLPIHRIIGTVGGSALLEYEELKYYAQIGAENKIEVMINPVPTRAWDLGRQYTTPEGYVSGMRIRGQDNLHMWLKEFDRCLEAGIRGFLICDEGLLYLVNQMRKEGVIPQDVKFKVSVFAGHANAVGAKLLSELGADSFNPLADLSLPMLASIRSVVDMPLDVYMSIVDSMGGHQRNIQADEIARICGPVYFKFEPGKSEADLYNAWRDPSYLNFLIKEKIRFASIAKEWCDRSPYTLVFNDYREDLSIPRP</sequence>
<dbReference type="STRING" id="1424294.Gferi_03385"/>
<dbReference type="KEGG" id="gfe:Gferi_03385"/>
<reference evidence="1 2" key="1">
    <citation type="submission" date="2016-09" db="EMBL/GenBank/DDBJ databases">
        <title>Genomic analysis reveals versatility of anaerobic energy metabolism of Geosporobacter ferrireducens IRF9 of phylum Firmicutes.</title>
        <authorList>
            <person name="Kim S.-J."/>
        </authorList>
    </citation>
    <scope>NUCLEOTIDE SEQUENCE [LARGE SCALE GENOMIC DNA]</scope>
    <source>
        <strain evidence="1 2">IRF9</strain>
    </source>
</reference>
<dbReference type="OrthoDB" id="244056at2"/>
<keyword evidence="2" id="KW-1185">Reference proteome</keyword>
<dbReference type="AlphaFoldDB" id="A0A1D8GCR1"/>
<evidence type="ECO:0000313" key="1">
    <source>
        <dbReference type="EMBL" id="AOT68701.1"/>
    </source>
</evidence>
<evidence type="ECO:0008006" key="3">
    <source>
        <dbReference type="Google" id="ProtNLM"/>
    </source>
</evidence>
<evidence type="ECO:0000313" key="2">
    <source>
        <dbReference type="Proteomes" id="UP000095743"/>
    </source>
</evidence>
<accession>A0A1D8GCR1</accession>
<organism evidence="1 2">
    <name type="scientific">Geosporobacter ferrireducens</name>
    <dbReference type="NCBI Taxonomy" id="1424294"/>
    <lineage>
        <taxon>Bacteria</taxon>
        <taxon>Bacillati</taxon>
        <taxon>Bacillota</taxon>
        <taxon>Clostridia</taxon>
        <taxon>Peptostreptococcales</taxon>
        <taxon>Thermotaleaceae</taxon>
        <taxon>Geosporobacter</taxon>
    </lineage>
</organism>
<dbReference type="EMBL" id="CP017269">
    <property type="protein sequence ID" value="AOT68701.1"/>
    <property type="molecule type" value="Genomic_DNA"/>
</dbReference>
<name>A0A1D8GCR1_9FIRM</name>
<proteinExistence type="predicted"/>
<protein>
    <recommendedName>
        <fullName evidence="3">Peptidase U32</fullName>
    </recommendedName>
</protein>